<dbReference type="Proteomes" id="UP000996601">
    <property type="component" value="Unassembled WGS sequence"/>
</dbReference>
<name>A0ABT1RAR4_9HYPH</name>
<evidence type="ECO:0008006" key="3">
    <source>
        <dbReference type="Google" id="ProtNLM"/>
    </source>
</evidence>
<keyword evidence="2" id="KW-1185">Reference proteome</keyword>
<dbReference type="RefSeq" id="WP_256118915.1">
    <property type="nucleotide sequence ID" value="NZ_WHSB02000007.1"/>
</dbReference>
<accession>A0ABT1RAR4</accession>
<comment type="caution">
    <text evidence="1">The sequence shown here is derived from an EMBL/GenBank/DDBJ whole genome shotgun (WGS) entry which is preliminary data.</text>
</comment>
<proteinExistence type="predicted"/>
<organism evidence="1 2">
    <name type="scientific">Shinella lacus</name>
    <dbReference type="NCBI Taxonomy" id="2654216"/>
    <lineage>
        <taxon>Bacteria</taxon>
        <taxon>Pseudomonadati</taxon>
        <taxon>Pseudomonadota</taxon>
        <taxon>Alphaproteobacteria</taxon>
        <taxon>Hyphomicrobiales</taxon>
        <taxon>Rhizobiaceae</taxon>
        <taxon>Shinella</taxon>
    </lineage>
</organism>
<protein>
    <recommendedName>
        <fullName evidence="3">Dehydrogenase</fullName>
    </recommendedName>
</protein>
<gene>
    <name evidence="1" type="ORF">GB927_019685</name>
</gene>
<dbReference type="EMBL" id="WHSB02000007">
    <property type="protein sequence ID" value="MCQ4632283.1"/>
    <property type="molecule type" value="Genomic_DNA"/>
</dbReference>
<evidence type="ECO:0000313" key="2">
    <source>
        <dbReference type="Proteomes" id="UP000996601"/>
    </source>
</evidence>
<evidence type="ECO:0000313" key="1">
    <source>
        <dbReference type="EMBL" id="MCQ4632283.1"/>
    </source>
</evidence>
<reference evidence="1" key="1">
    <citation type="submission" date="2021-07" db="EMBL/GenBank/DDBJ databases">
        <title>Shinella sp. nov., a novel member of the genus Shinella from water.</title>
        <authorList>
            <person name="Deng Y."/>
        </authorList>
    </citation>
    <scope>NUCLEOTIDE SEQUENCE</scope>
    <source>
        <strain evidence="1">CPCC 100929</strain>
    </source>
</reference>
<sequence length="70" mass="7841">MRPLPEYEAKTNDGKDDAVSAALAWHDGDAKATIETLLADCAHLRRQLEMSRSAISRGFVRGWDPTQQRD</sequence>